<protein>
    <recommendedName>
        <fullName evidence="3">BLOC-1-related complex subunit 7</fullName>
    </recommendedName>
</protein>
<keyword evidence="7" id="KW-1185">Reference proteome</keyword>
<gene>
    <name evidence="6" type="ORF">ACA1_012260</name>
</gene>
<evidence type="ECO:0000256" key="1">
    <source>
        <dbReference type="ARBA" id="ARBA00004656"/>
    </source>
</evidence>
<evidence type="ECO:0000256" key="3">
    <source>
        <dbReference type="ARBA" id="ARBA00022295"/>
    </source>
</evidence>
<evidence type="ECO:0000313" key="6">
    <source>
        <dbReference type="EMBL" id="ELR23178.1"/>
    </source>
</evidence>
<evidence type="ECO:0000256" key="2">
    <source>
        <dbReference type="ARBA" id="ARBA00005433"/>
    </source>
</evidence>
<dbReference type="RefSeq" id="XP_004352706.1">
    <property type="nucleotide sequence ID" value="XM_004352654.1"/>
</dbReference>
<keyword evidence="4" id="KW-0472">Membrane</keyword>
<dbReference type="KEGG" id="acan:ACA1_012260"/>
<dbReference type="GeneID" id="14924151"/>
<comment type="similarity">
    <text evidence="2">Belongs to the BORCS7 family.</text>
</comment>
<keyword evidence="5" id="KW-0458">Lysosome</keyword>
<dbReference type="Pfam" id="PF16088">
    <property type="entry name" value="BORCS7"/>
    <property type="match status" value="1"/>
</dbReference>
<proteinExistence type="inferred from homology"/>
<dbReference type="Proteomes" id="UP000011083">
    <property type="component" value="Unassembled WGS sequence"/>
</dbReference>
<dbReference type="AlphaFoldDB" id="L8HEI4"/>
<dbReference type="EMBL" id="KB007858">
    <property type="protein sequence ID" value="ELR23178.1"/>
    <property type="molecule type" value="Genomic_DNA"/>
</dbReference>
<accession>L8HEI4</accession>
<reference evidence="6 7" key="1">
    <citation type="journal article" date="2013" name="Genome Biol.">
        <title>Genome of Acanthamoeba castellanii highlights extensive lateral gene transfer and early evolution of tyrosine kinase signaling.</title>
        <authorList>
            <person name="Clarke M."/>
            <person name="Lohan A.J."/>
            <person name="Liu B."/>
            <person name="Lagkouvardos I."/>
            <person name="Roy S."/>
            <person name="Zafar N."/>
            <person name="Bertelli C."/>
            <person name="Schilde C."/>
            <person name="Kianianmomeni A."/>
            <person name="Burglin T.R."/>
            <person name="Frech C."/>
            <person name="Turcotte B."/>
            <person name="Kopec K.O."/>
            <person name="Synnott J.M."/>
            <person name="Choo C."/>
            <person name="Paponov I."/>
            <person name="Finkler A."/>
            <person name="Soon Heng Tan C."/>
            <person name="Hutchins A.P."/>
            <person name="Weinmeier T."/>
            <person name="Rattei T."/>
            <person name="Chu J.S."/>
            <person name="Gimenez G."/>
            <person name="Irimia M."/>
            <person name="Rigden D.J."/>
            <person name="Fitzpatrick D.A."/>
            <person name="Lorenzo-Morales J."/>
            <person name="Bateman A."/>
            <person name="Chiu C.H."/>
            <person name="Tang P."/>
            <person name="Hegemann P."/>
            <person name="Fromm H."/>
            <person name="Raoult D."/>
            <person name="Greub G."/>
            <person name="Miranda-Saavedra D."/>
            <person name="Chen N."/>
            <person name="Nash P."/>
            <person name="Ginger M.L."/>
            <person name="Horn M."/>
            <person name="Schaap P."/>
            <person name="Caler L."/>
            <person name="Loftus B."/>
        </authorList>
    </citation>
    <scope>NUCLEOTIDE SEQUENCE [LARGE SCALE GENOMIC DNA]</scope>
    <source>
        <strain evidence="6 7">Neff</strain>
    </source>
</reference>
<dbReference type="GO" id="GO:0005765">
    <property type="term" value="C:lysosomal membrane"/>
    <property type="evidence" value="ECO:0007669"/>
    <property type="project" value="UniProtKB-SubCell"/>
</dbReference>
<evidence type="ECO:0000256" key="5">
    <source>
        <dbReference type="ARBA" id="ARBA00023228"/>
    </source>
</evidence>
<comment type="subcellular location">
    <subcellularLocation>
        <location evidence="1">Lysosome membrane</location>
    </subcellularLocation>
</comment>
<name>L8HEI4_ACACF</name>
<organism evidence="6 7">
    <name type="scientific">Acanthamoeba castellanii (strain ATCC 30010 / Neff)</name>
    <dbReference type="NCBI Taxonomy" id="1257118"/>
    <lineage>
        <taxon>Eukaryota</taxon>
        <taxon>Amoebozoa</taxon>
        <taxon>Discosea</taxon>
        <taxon>Longamoebia</taxon>
        <taxon>Centramoebida</taxon>
        <taxon>Acanthamoebidae</taxon>
        <taxon>Acanthamoeba</taxon>
    </lineage>
</organism>
<dbReference type="VEuPathDB" id="AmoebaDB:ACA1_012260"/>
<sequence>MDAADPSLATKEEETRRLENIIYDCGKAAKLLLDGSHQHEELVKTAKEFVAFERTILRTEDVLLGMERAMSELTEMTYSLQVSLEKLPLLARQFERLPIAEGEWLAQPTKIKF</sequence>
<evidence type="ECO:0000313" key="7">
    <source>
        <dbReference type="Proteomes" id="UP000011083"/>
    </source>
</evidence>
<dbReference type="InterPro" id="IPR032143">
    <property type="entry name" value="BORCS7"/>
</dbReference>
<evidence type="ECO:0000256" key="4">
    <source>
        <dbReference type="ARBA" id="ARBA00023136"/>
    </source>
</evidence>